<dbReference type="EMBL" id="AWUE01022457">
    <property type="protein sequence ID" value="OMO58079.1"/>
    <property type="molecule type" value="Genomic_DNA"/>
</dbReference>
<dbReference type="SUPFAM" id="SSF52540">
    <property type="entry name" value="P-loop containing nucleoside triphosphate hydrolases"/>
    <property type="match status" value="1"/>
</dbReference>
<dbReference type="InterPro" id="IPR027417">
    <property type="entry name" value="P-loop_NTPase"/>
</dbReference>
<evidence type="ECO:0000256" key="4">
    <source>
        <dbReference type="ARBA" id="ARBA00022821"/>
    </source>
</evidence>
<keyword evidence="10" id="KW-1185">Reference proteome</keyword>
<accession>A0A1R3GJ48</accession>
<sequence>MADAIISTGLDEQEVEELKESFRTIQANLVDEEIKQYTKGETEKVRYDKLKRLAYDIDDVLDEYKTAILKSKIETDHQAQTPSTSSSLSSELHNTPSTTSKIKGLNKRVAREKDFLSLAIDENGGTDSKLERTKTTSFIDEFVVSGRDHDQVDLIDRLLRKQNLSDYTKTAFWGRSEEDCENLESIGTEIVRKCGGLPLAIKTLANLLRSKGTKEQWQRILDSEMWELEEDPEIFKKHFIVASGGIERGQSDGIEGGQCHENVRHLSLIAHGHRGLPLGMEKLINLRHLLNAGSYRITLPKGMKRLTNLQTLEELELLDGNNGRRLSSSDSFSLADLGNLIHLRGKLDIDGLGDVAANELREARLSTKTGLRELSLNFSGGSNKKSQKGIEDDALVLQALDPPQQLLSLEISHCKSLAFPNWMTSLTLLKRVYLYAFYNWESLPPLGKLPFLESLTINQLDKVKKVGEEFLGIETSSSSVDHIDFAFFPNLKVLEFYQMKGWDEWEYECEKQLLLRSRGGEGEGHHSSNTIPTIMPILQHLTIWNCPKLKALPDHLLHSTTLQFTIYNSPIRDLQLPNSLPW</sequence>
<evidence type="ECO:0000259" key="8">
    <source>
        <dbReference type="Pfam" id="PF25019"/>
    </source>
</evidence>
<keyword evidence="3" id="KW-0547">Nucleotide-binding</keyword>
<evidence type="ECO:0000256" key="6">
    <source>
        <dbReference type="SAM" id="MobiDB-lite"/>
    </source>
</evidence>
<feature type="domain" description="R13L1/DRL21-like LRR repeat region" evidence="8">
    <location>
        <begin position="334"/>
        <end position="459"/>
    </location>
</feature>
<dbReference type="InterPro" id="IPR032675">
    <property type="entry name" value="LRR_dom_sf"/>
</dbReference>
<keyword evidence="5" id="KW-0067">ATP-binding</keyword>
<dbReference type="Gene3D" id="1.20.5.4130">
    <property type="match status" value="1"/>
</dbReference>
<protein>
    <submittedName>
        <fullName evidence="9">NB-ARC domain-containing protein</fullName>
    </submittedName>
</protein>
<dbReference type="InterPro" id="IPR041118">
    <property type="entry name" value="Rx_N"/>
</dbReference>
<organism evidence="9 10">
    <name type="scientific">Corchorus olitorius</name>
    <dbReference type="NCBI Taxonomy" id="93759"/>
    <lineage>
        <taxon>Eukaryota</taxon>
        <taxon>Viridiplantae</taxon>
        <taxon>Streptophyta</taxon>
        <taxon>Embryophyta</taxon>
        <taxon>Tracheophyta</taxon>
        <taxon>Spermatophyta</taxon>
        <taxon>Magnoliopsida</taxon>
        <taxon>eudicotyledons</taxon>
        <taxon>Gunneridae</taxon>
        <taxon>Pentapetalae</taxon>
        <taxon>rosids</taxon>
        <taxon>malvids</taxon>
        <taxon>Malvales</taxon>
        <taxon>Malvaceae</taxon>
        <taxon>Grewioideae</taxon>
        <taxon>Apeibeae</taxon>
        <taxon>Corchorus</taxon>
    </lineage>
</organism>
<feature type="domain" description="Disease resistance N-terminal" evidence="7">
    <location>
        <begin position="12"/>
        <end position="80"/>
    </location>
</feature>
<dbReference type="STRING" id="93759.A0A1R3GJ48"/>
<dbReference type="Pfam" id="PF18052">
    <property type="entry name" value="Rx_N"/>
    <property type="match status" value="1"/>
</dbReference>
<dbReference type="GO" id="GO:0051707">
    <property type="term" value="P:response to other organism"/>
    <property type="evidence" value="ECO:0007669"/>
    <property type="project" value="UniProtKB-ARBA"/>
</dbReference>
<feature type="region of interest" description="Disordered" evidence="6">
    <location>
        <begin position="74"/>
        <end position="104"/>
    </location>
</feature>
<dbReference type="PANTHER" id="PTHR36766:SF70">
    <property type="entry name" value="DISEASE RESISTANCE PROTEIN RGA4"/>
    <property type="match status" value="1"/>
</dbReference>
<dbReference type="GO" id="GO:0006952">
    <property type="term" value="P:defense response"/>
    <property type="evidence" value="ECO:0007669"/>
    <property type="project" value="UniProtKB-KW"/>
</dbReference>
<evidence type="ECO:0000256" key="5">
    <source>
        <dbReference type="ARBA" id="ARBA00022840"/>
    </source>
</evidence>
<keyword evidence="4" id="KW-0611">Plant defense</keyword>
<reference evidence="10" key="1">
    <citation type="submission" date="2013-09" db="EMBL/GenBank/DDBJ databases">
        <title>Corchorus olitorius genome sequencing.</title>
        <authorList>
            <person name="Alam M."/>
            <person name="Haque M.S."/>
            <person name="Islam M.S."/>
            <person name="Emdad E.M."/>
            <person name="Islam M.M."/>
            <person name="Ahmed B."/>
            <person name="Halim A."/>
            <person name="Hossen Q.M.M."/>
            <person name="Hossain M.Z."/>
            <person name="Ahmed R."/>
            <person name="Khan M.M."/>
            <person name="Islam R."/>
            <person name="Rashid M.M."/>
            <person name="Khan S.A."/>
            <person name="Rahman M.S."/>
            <person name="Alam M."/>
            <person name="Yahiya A.S."/>
            <person name="Khan M.S."/>
            <person name="Azam M.S."/>
            <person name="Haque T."/>
            <person name="Lashkar M.Z.H."/>
            <person name="Akhand A.I."/>
            <person name="Morshed G."/>
            <person name="Roy S."/>
            <person name="Uddin K.S."/>
            <person name="Rabeya T."/>
            <person name="Hossain A.S."/>
            <person name="Chowdhury A."/>
            <person name="Snigdha A.R."/>
            <person name="Mortoza M.S."/>
            <person name="Matin S.A."/>
            <person name="Hoque S.M.E."/>
            <person name="Islam M.K."/>
            <person name="Roy D.K."/>
            <person name="Haider R."/>
            <person name="Moosa M.M."/>
            <person name="Elias S.M."/>
            <person name="Hasan A.M."/>
            <person name="Jahan S."/>
            <person name="Shafiuddin M."/>
            <person name="Mahmood N."/>
            <person name="Shommy N.S."/>
        </authorList>
    </citation>
    <scope>NUCLEOTIDE SEQUENCE [LARGE SCALE GENOMIC DNA]</scope>
    <source>
        <strain evidence="10">cv. O-4</strain>
    </source>
</reference>
<keyword evidence="1" id="KW-0433">Leucine-rich repeat</keyword>
<evidence type="ECO:0000256" key="3">
    <source>
        <dbReference type="ARBA" id="ARBA00022741"/>
    </source>
</evidence>
<evidence type="ECO:0000256" key="2">
    <source>
        <dbReference type="ARBA" id="ARBA00022737"/>
    </source>
</evidence>
<dbReference type="InterPro" id="IPR042197">
    <property type="entry name" value="Apaf_helical"/>
</dbReference>
<dbReference type="AlphaFoldDB" id="A0A1R3GJ48"/>
<dbReference type="OrthoDB" id="1741451at2759"/>
<name>A0A1R3GJ48_9ROSI</name>
<keyword evidence="2" id="KW-0677">Repeat</keyword>
<evidence type="ECO:0000313" key="9">
    <source>
        <dbReference type="EMBL" id="OMO58079.1"/>
    </source>
</evidence>
<evidence type="ECO:0000256" key="1">
    <source>
        <dbReference type="ARBA" id="ARBA00022614"/>
    </source>
</evidence>
<dbReference type="SUPFAM" id="SSF52058">
    <property type="entry name" value="L domain-like"/>
    <property type="match status" value="1"/>
</dbReference>
<comment type="caution">
    <text evidence="9">The sequence shown here is derived from an EMBL/GenBank/DDBJ whole genome shotgun (WGS) entry which is preliminary data.</text>
</comment>
<proteinExistence type="predicted"/>
<dbReference type="GO" id="GO:0043531">
    <property type="term" value="F:ADP binding"/>
    <property type="evidence" value="ECO:0007669"/>
    <property type="project" value="InterPro"/>
</dbReference>
<gene>
    <name evidence="9" type="ORF">COLO4_34880</name>
</gene>
<dbReference type="GO" id="GO:0005524">
    <property type="term" value="F:ATP binding"/>
    <property type="evidence" value="ECO:0007669"/>
    <property type="project" value="UniProtKB-KW"/>
</dbReference>
<dbReference type="Proteomes" id="UP000187203">
    <property type="component" value="Unassembled WGS sequence"/>
</dbReference>
<feature type="compositionally biased region" description="Low complexity" evidence="6">
    <location>
        <begin position="81"/>
        <end position="97"/>
    </location>
</feature>
<dbReference type="PANTHER" id="PTHR36766">
    <property type="entry name" value="PLANT BROAD-SPECTRUM MILDEW RESISTANCE PROTEIN RPW8"/>
    <property type="match status" value="1"/>
</dbReference>
<dbReference type="InterPro" id="IPR056789">
    <property type="entry name" value="LRR_R13L1-DRL21"/>
</dbReference>
<dbReference type="Pfam" id="PF25019">
    <property type="entry name" value="LRR_R13L1-DRL21"/>
    <property type="match status" value="1"/>
</dbReference>
<dbReference type="Gene3D" id="1.10.8.430">
    <property type="entry name" value="Helical domain of apoptotic protease-activating factors"/>
    <property type="match status" value="1"/>
</dbReference>
<evidence type="ECO:0000259" key="7">
    <source>
        <dbReference type="Pfam" id="PF18052"/>
    </source>
</evidence>
<dbReference type="Gene3D" id="3.80.10.10">
    <property type="entry name" value="Ribonuclease Inhibitor"/>
    <property type="match status" value="1"/>
</dbReference>
<evidence type="ECO:0000313" key="10">
    <source>
        <dbReference type="Proteomes" id="UP000187203"/>
    </source>
</evidence>